<protein>
    <submittedName>
        <fullName evidence="2">Uncharacterized protein</fullName>
    </submittedName>
</protein>
<name>A0A420HYS2_9PEZI</name>
<gene>
    <name evidence="2" type="ORF">OnM2_032052</name>
</gene>
<feature type="compositionally biased region" description="Polar residues" evidence="1">
    <location>
        <begin position="50"/>
        <end position="61"/>
    </location>
</feature>
<comment type="caution">
    <text evidence="2">The sequence shown here is derived from an EMBL/GenBank/DDBJ whole genome shotgun (WGS) entry which is preliminary data.</text>
</comment>
<evidence type="ECO:0000256" key="1">
    <source>
        <dbReference type="SAM" id="MobiDB-lite"/>
    </source>
</evidence>
<dbReference type="AlphaFoldDB" id="A0A420HYS2"/>
<reference evidence="2 3" key="1">
    <citation type="journal article" date="2018" name="BMC Genomics">
        <title>Comparative genome analyses reveal sequence features reflecting distinct modes of host-adaptation between dicot and monocot powdery mildew.</title>
        <authorList>
            <person name="Wu Y."/>
            <person name="Ma X."/>
            <person name="Pan Z."/>
            <person name="Kale S.D."/>
            <person name="Song Y."/>
            <person name="King H."/>
            <person name="Zhang Q."/>
            <person name="Presley C."/>
            <person name="Deng X."/>
            <person name="Wei C.I."/>
            <person name="Xiao S."/>
        </authorList>
    </citation>
    <scope>NUCLEOTIDE SEQUENCE [LARGE SCALE GENOMIC DNA]</scope>
    <source>
        <strain evidence="2">UMSG2</strain>
    </source>
</reference>
<accession>A0A420HYS2</accession>
<dbReference type="EMBL" id="MCFK01003264">
    <property type="protein sequence ID" value="RKF62576.1"/>
    <property type="molecule type" value="Genomic_DNA"/>
</dbReference>
<evidence type="ECO:0000313" key="2">
    <source>
        <dbReference type="EMBL" id="RKF62576.1"/>
    </source>
</evidence>
<feature type="non-terminal residue" evidence="2">
    <location>
        <position position="1"/>
    </location>
</feature>
<proteinExistence type="predicted"/>
<sequence length="114" mass="12266">SLYLSSLQLSTSSSGPSKPKETPSESSKFKPGNIPNKLNPRPRGIRPKTKNSSGNKVDQSMRLNWTDPLPQVNVIHALGLEPNPEKVPAGKIDLDIELPETIAHPFASTVTSVG</sequence>
<feature type="region of interest" description="Disordered" evidence="1">
    <location>
        <begin position="1"/>
        <end position="61"/>
    </location>
</feature>
<organism evidence="2 3">
    <name type="scientific">Erysiphe neolycopersici</name>
    <dbReference type="NCBI Taxonomy" id="212602"/>
    <lineage>
        <taxon>Eukaryota</taxon>
        <taxon>Fungi</taxon>
        <taxon>Dikarya</taxon>
        <taxon>Ascomycota</taxon>
        <taxon>Pezizomycotina</taxon>
        <taxon>Leotiomycetes</taxon>
        <taxon>Erysiphales</taxon>
        <taxon>Erysiphaceae</taxon>
        <taxon>Erysiphe</taxon>
    </lineage>
</organism>
<feature type="compositionally biased region" description="Low complexity" evidence="1">
    <location>
        <begin position="1"/>
        <end position="17"/>
    </location>
</feature>
<keyword evidence="3" id="KW-1185">Reference proteome</keyword>
<evidence type="ECO:0000313" key="3">
    <source>
        <dbReference type="Proteomes" id="UP000286134"/>
    </source>
</evidence>
<dbReference type="Proteomes" id="UP000286134">
    <property type="component" value="Unassembled WGS sequence"/>
</dbReference>